<dbReference type="EMBL" id="OBDZ01000001">
    <property type="protein sequence ID" value="SNY05466.1"/>
    <property type="molecule type" value="Genomic_DNA"/>
</dbReference>
<dbReference type="PANTHER" id="PTHR44307:SF2">
    <property type="entry name" value="PHOSPHOETHANOLAMINE METHYLTRANSFERASE ISOFORM X1"/>
    <property type="match status" value="1"/>
</dbReference>
<dbReference type="GO" id="GO:0000234">
    <property type="term" value="F:phosphoethanolamine N-methyltransferase activity"/>
    <property type="evidence" value="ECO:0007669"/>
    <property type="project" value="UniProtKB-EC"/>
</dbReference>
<dbReference type="SUPFAM" id="SSF53335">
    <property type="entry name" value="S-adenosyl-L-methionine-dependent methyltransferases"/>
    <property type="match status" value="1"/>
</dbReference>
<dbReference type="Pfam" id="PF13847">
    <property type="entry name" value="Methyltransf_31"/>
    <property type="match status" value="1"/>
</dbReference>
<sequence length="260" mass="29962">MSEDKKEWWAEAYEQMQKLGYDYHYIDFASAKKELEFIERALDLKKGDRVLDLGCGNGRHSILLAELGYQVIGVDYSKSLLEMAKREAGKRDLDLELRCQDMLTLDESSLYDGVIILDGSFGIFTDSENEDIIRRVAKALKLGGKLLVQSYNPYYMALNQGREAEVEGDSTFIRETSFDIEQGAVVDNIIALDNITGKHQRINTRYYRAYTIPELKKISNRYSLGNLKVYGHDDDFYPKLELPFDVQEDMVMYLLLEKVN</sequence>
<evidence type="ECO:0000313" key="6">
    <source>
        <dbReference type="EMBL" id="SNY05466.1"/>
    </source>
</evidence>
<comment type="pathway">
    <text evidence="1">Lipid metabolism.</text>
</comment>
<dbReference type="CDD" id="cd02440">
    <property type="entry name" value="AdoMet_MTases"/>
    <property type="match status" value="1"/>
</dbReference>
<reference evidence="7" key="1">
    <citation type="submission" date="2017-09" db="EMBL/GenBank/DDBJ databases">
        <authorList>
            <person name="Varghese N."/>
            <person name="Submissions S."/>
        </authorList>
    </citation>
    <scope>NUCLEOTIDE SEQUENCE [LARGE SCALE GENOMIC DNA]</scope>
    <source>
        <strain evidence="7">MSL47</strain>
    </source>
</reference>
<dbReference type="RefSeq" id="WP_097016109.1">
    <property type="nucleotide sequence ID" value="NZ_OBDZ01000001.1"/>
</dbReference>
<keyword evidence="2 6" id="KW-0489">Methyltransferase</keyword>
<dbReference type="Proteomes" id="UP000219573">
    <property type="component" value="Unassembled WGS sequence"/>
</dbReference>
<evidence type="ECO:0000256" key="2">
    <source>
        <dbReference type="ARBA" id="ARBA00022603"/>
    </source>
</evidence>
<dbReference type="OrthoDB" id="9804312at2"/>
<evidence type="ECO:0000256" key="4">
    <source>
        <dbReference type="ARBA" id="ARBA00025707"/>
    </source>
</evidence>
<gene>
    <name evidence="6" type="ORF">SAMN06265827_10162</name>
</gene>
<dbReference type="GO" id="GO:0032259">
    <property type="term" value="P:methylation"/>
    <property type="evidence" value="ECO:0007669"/>
    <property type="project" value="UniProtKB-KW"/>
</dbReference>
<keyword evidence="3 6" id="KW-0808">Transferase</keyword>
<dbReference type="AlphaFoldDB" id="A0A285F508"/>
<evidence type="ECO:0000259" key="5">
    <source>
        <dbReference type="Pfam" id="PF13847"/>
    </source>
</evidence>
<evidence type="ECO:0000256" key="3">
    <source>
        <dbReference type="ARBA" id="ARBA00022679"/>
    </source>
</evidence>
<name>A0A285F508_9FIRM</name>
<dbReference type="InterPro" id="IPR029063">
    <property type="entry name" value="SAM-dependent_MTases_sf"/>
</dbReference>
<comment type="pathway">
    <text evidence="4">Phospholipid metabolism.</text>
</comment>
<organism evidence="6 7">
    <name type="scientific">Orenia metallireducens</name>
    <dbReference type="NCBI Taxonomy" id="1413210"/>
    <lineage>
        <taxon>Bacteria</taxon>
        <taxon>Bacillati</taxon>
        <taxon>Bacillota</taxon>
        <taxon>Clostridia</taxon>
        <taxon>Halanaerobiales</taxon>
        <taxon>Halobacteroidaceae</taxon>
        <taxon>Orenia</taxon>
    </lineage>
</organism>
<dbReference type="InterPro" id="IPR025714">
    <property type="entry name" value="Methyltranfer_dom"/>
</dbReference>
<dbReference type="STRING" id="1413210.U472_09320"/>
<dbReference type="PANTHER" id="PTHR44307">
    <property type="entry name" value="PHOSPHOETHANOLAMINE METHYLTRANSFERASE"/>
    <property type="match status" value="1"/>
</dbReference>
<evidence type="ECO:0000313" key="7">
    <source>
        <dbReference type="Proteomes" id="UP000219573"/>
    </source>
</evidence>
<evidence type="ECO:0000256" key="1">
    <source>
        <dbReference type="ARBA" id="ARBA00005189"/>
    </source>
</evidence>
<dbReference type="Gene3D" id="3.40.50.150">
    <property type="entry name" value="Vaccinia Virus protein VP39"/>
    <property type="match status" value="1"/>
</dbReference>
<accession>A0A285F508</accession>
<feature type="domain" description="Methyltransferase" evidence="5">
    <location>
        <begin position="45"/>
        <end position="174"/>
    </location>
</feature>
<proteinExistence type="predicted"/>
<dbReference type="Gene3D" id="2.20.25.110">
    <property type="entry name" value="S-adenosyl-L-methionine-dependent methyltransferases"/>
    <property type="match status" value="1"/>
</dbReference>
<protein>
    <submittedName>
        <fullName evidence="6">Methyltransferase domain-containing protein</fullName>
    </submittedName>
</protein>
<keyword evidence="7" id="KW-1185">Reference proteome</keyword>